<evidence type="ECO:0000313" key="3">
    <source>
        <dbReference type="EMBL" id="AJD01656.1"/>
    </source>
</evidence>
<evidence type="ECO:0000313" key="4">
    <source>
        <dbReference type="Proteomes" id="UP000031130"/>
    </source>
</evidence>
<name>A0A0A8HW25_CAMLA</name>
<dbReference type="Gene3D" id="3.40.250.10">
    <property type="entry name" value="Rhodanese-like domain"/>
    <property type="match status" value="1"/>
</dbReference>
<proteinExistence type="predicted"/>
<dbReference type="PROSITE" id="PS50206">
    <property type="entry name" value="RHODANESE_3"/>
    <property type="match status" value="1"/>
</dbReference>
<dbReference type="AlphaFoldDB" id="A0A0A8HW25"/>
<keyword evidence="3" id="KW-0808">Transferase</keyword>
<dbReference type="EMBL" id="CP007775">
    <property type="protein sequence ID" value="AJD01656.1"/>
    <property type="molecule type" value="Genomic_DNA"/>
</dbReference>
<dbReference type="InterPro" id="IPR036873">
    <property type="entry name" value="Rhodanese-like_dom_sf"/>
</dbReference>
<keyword evidence="1" id="KW-0732">Signal</keyword>
<dbReference type="Pfam" id="PF00581">
    <property type="entry name" value="Rhodanese"/>
    <property type="match status" value="1"/>
</dbReference>
<dbReference type="GO" id="GO:0016740">
    <property type="term" value="F:transferase activity"/>
    <property type="evidence" value="ECO:0007669"/>
    <property type="project" value="UniProtKB-KW"/>
</dbReference>
<accession>A0A0A8HW25</accession>
<dbReference type="KEGG" id="cln:UPTC3659_0808"/>
<dbReference type="PANTHER" id="PTHR45431">
    <property type="entry name" value="RHODANESE-LIKE DOMAIN-CONTAINING PROTEIN 15, CHLOROPLASTIC"/>
    <property type="match status" value="1"/>
</dbReference>
<dbReference type="InterPro" id="IPR052367">
    <property type="entry name" value="Thiosulfate_ST/Rhodanese-like"/>
</dbReference>
<reference evidence="3 4" key="1">
    <citation type="journal article" date="2014" name="Genome Biol. Evol.">
        <title>Comparative Genomics of the Campylobacter lari Group.</title>
        <authorList>
            <person name="Miller W.G."/>
            <person name="Yee E."/>
            <person name="Chapman M.H."/>
            <person name="Smith T.P."/>
            <person name="Bono J.L."/>
            <person name="Huynh S."/>
            <person name="Parker C.T."/>
            <person name="Vandamme P."/>
            <person name="Luong K."/>
            <person name="Korlach J."/>
        </authorList>
    </citation>
    <scope>NUCLEOTIDE SEQUENCE [LARGE SCALE GENOMIC DNA]</scope>
    <source>
        <strain evidence="4">RM3659</strain>
    </source>
</reference>
<dbReference type="PANTHER" id="PTHR45431:SF3">
    <property type="entry name" value="RHODANESE-LIKE DOMAIN-CONTAINING PROTEIN 15, CHLOROPLASTIC"/>
    <property type="match status" value="1"/>
</dbReference>
<evidence type="ECO:0000256" key="1">
    <source>
        <dbReference type="SAM" id="SignalP"/>
    </source>
</evidence>
<dbReference type="InterPro" id="IPR001763">
    <property type="entry name" value="Rhodanese-like_dom"/>
</dbReference>
<dbReference type="CDD" id="cd00158">
    <property type="entry name" value="RHOD"/>
    <property type="match status" value="1"/>
</dbReference>
<dbReference type="HOGENOM" id="CLU_089574_10_2_7"/>
<protein>
    <submittedName>
        <fullName evidence="3">Putative rhodanese-related sulfurtransferase</fullName>
    </submittedName>
</protein>
<dbReference type="SUPFAM" id="SSF52821">
    <property type="entry name" value="Rhodanese/Cell cycle control phosphatase"/>
    <property type="match status" value="1"/>
</dbReference>
<feature type="signal peptide" evidence="1">
    <location>
        <begin position="1"/>
        <end position="17"/>
    </location>
</feature>
<organism evidence="3 4">
    <name type="scientific">Campylobacter lari NCTC 11845</name>
    <dbReference type="NCBI Taxonomy" id="1388749"/>
    <lineage>
        <taxon>Bacteria</taxon>
        <taxon>Pseudomonadati</taxon>
        <taxon>Campylobacterota</taxon>
        <taxon>Epsilonproteobacteria</taxon>
        <taxon>Campylobacterales</taxon>
        <taxon>Campylobacteraceae</taxon>
        <taxon>Campylobacter</taxon>
    </lineage>
</organism>
<evidence type="ECO:0000259" key="2">
    <source>
        <dbReference type="PROSITE" id="PS50206"/>
    </source>
</evidence>
<sequence length="124" mass="13558">MKKIFLSLALCASFVLAEVKNIDIDADVLENYQVIDVRKPSEWVQTGTIKNAIKISFYNEDGSVNENFVEEVKKISSDKPIAIVCRSGSRSAKASALLDQNGVEVTNLKGGMNALLSQGYKTSK</sequence>
<gene>
    <name evidence="3" type="ORF">UPTC3659_0808</name>
</gene>
<dbReference type="Proteomes" id="UP000031130">
    <property type="component" value="Chromosome"/>
</dbReference>
<feature type="domain" description="Rhodanese" evidence="2">
    <location>
        <begin position="28"/>
        <end position="124"/>
    </location>
</feature>
<dbReference type="SMART" id="SM00450">
    <property type="entry name" value="RHOD"/>
    <property type="match status" value="1"/>
</dbReference>
<feature type="chain" id="PRO_5002037289" evidence="1">
    <location>
        <begin position="18"/>
        <end position="124"/>
    </location>
</feature>
<dbReference type="RefSeq" id="WP_039625957.1">
    <property type="nucleotide sequence ID" value="NZ_CP007775.1"/>
</dbReference>
<dbReference type="OrthoDB" id="5471138at2"/>